<accession>A0A2A2LWF9</accession>
<evidence type="ECO:0000313" key="4">
    <source>
        <dbReference type="Proteomes" id="UP000218231"/>
    </source>
</evidence>
<keyword evidence="4" id="KW-1185">Reference proteome</keyword>
<sequence length="441" mass="50104">MAIYFLSSLLLPVASLASDSQSNNRRIARSMLEFDPCLDYQLDSLQRLKFPPKLARLTLPWRDLEETPKIYESRGLQYQWTWLKSLNVRGVSPPQTLDDVIRFLESVNCFFLPFGEVVRSSILRQHPKQTTGEVSCSIQKYLVDVTGHGLTDVCERKIEATVASSDQWQQWADSDLDKLLEFYYLRWKGFSVGNSALQPFVNDNIEKNFGKKTIQTFYCERILKGIIGWAGEDSTTTCHIVFPDNYERHAIAEAKEILTNELGTSWSKKINSMIDEIEAIYVTNSQFVQVRNKYANRTNEANPASKNTTTRYIGAGPMIQDIGDVHRRPIMWKSEAPTELPSDFPSVSNAKPDTGSDKFEFRSQQSPDISVYENPIAYEQDDWQGGASSEDRTRKRGTGIGTQNNGHQENTPYTSSSYSIMSCSSLIFSFLSVAFVNTWCL</sequence>
<organism evidence="3 4">
    <name type="scientific">Diploscapter pachys</name>
    <dbReference type="NCBI Taxonomy" id="2018661"/>
    <lineage>
        <taxon>Eukaryota</taxon>
        <taxon>Metazoa</taxon>
        <taxon>Ecdysozoa</taxon>
        <taxon>Nematoda</taxon>
        <taxon>Chromadorea</taxon>
        <taxon>Rhabditida</taxon>
        <taxon>Rhabditina</taxon>
        <taxon>Rhabditomorpha</taxon>
        <taxon>Rhabditoidea</taxon>
        <taxon>Rhabditidae</taxon>
        <taxon>Diploscapter</taxon>
    </lineage>
</organism>
<dbReference type="Proteomes" id="UP000218231">
    <property type="component" value="Unassembled WGS sequence"/>
</dbReference>
<evidence type="ECO:0000256" key="2">
    <source>
        <dbReference type="SAM" id="SignalP"/>
    </source>
</evidence>
<dbReference type="EMBL" id="LIAE01006371">
    <property type="protein sequence ID" value="PAV90513.1"/>
    <property type="molecule type" value="Genomic_DNA"/>
</dbReference>
<proteinExistence type="predicted"/>
<comment type="caution">
    <text evidence="3">The sequence shown here is derived from an EMBL/GenBank/DDBJ whole genome shotgun (WGS) entry which is preliminary data.</text>
</comment>
<protein>
    <submittedName>
        <fullName evidence="3">Uncharacterized protein</fullName>
    </submittedName>
</protein>
<feature type="region of interest" description="Disordered" evidence="1">
    <location>
        <begin position="381"/>
        <end position="414"/>
    </location>
</feature>
<feature type="signal peptide" evidence="2">
    <location>
        <begin position="1"/>
        <end position="17"/>
    </location>
</feature>
<dbReference type="OrthoDB" id="5871804at2759"/>
<name>A0A2A2LWF9_9BILA</name>
<gene>
    <name evidence="3" type="ORF">WR25_27162</name>
</gene>
<reference evidence="3 4" key="1">
    <citation type="journal article" date="2017" name="Curr. Biol.">
        <title>Genome architecture and evolution of a unichromosomal asexual nematode.</title>
        <authorList>
            <person name="Fradin H."/>
            <person name="Zegar C."/>
            <person name="Gutwein M."/>
            <person name="Lucas J."/>
            <person name="Kovtun M."/>
            <person name="Corcoran D."/>
            <person name="Baugh L.R."/>
            <person name="Kiontke K."/>
            <person name="Gunsalus K."/>
            <person name="Fitch D.H."/>
            <person name="Piano F."/>
        </authorList>
    </citation>
    <scope>NUCLEOTIDE SEQUENCE [LARGE SCALE GENOMIC DNA]</scope>
    <source>
        <strain evidence="3">PF1309</strain>
    </source>
</reference>
<evidence type="ECO:0000256" key="1">
    <source>
        <dbReference type="SAM" id="MobiDB-lite"/>
    </source>
</evidence>
<dbReference type="AlphaFoldDB" id="A0A2A2LWF9"/>
<evidence type="ECO:0000313" key="3">
    <source>
        <dbReference type="EMBL" id="PAV90513.1"/>
    </source>
</evidence>
<feature type="chain" id="PRO_5013353584" evidence="2">
    <location>
        <begin position="18"/>
        <end position="441"/>
    </location>
</feature>
<feature type="compositionally biased region" description="Polar residues" evidence="1">
    <location>
        <begin position="401"/>
        <end position="414"/>
    </location>
</feature>
<keyword evidence="2" id="KW-0732">Signal</keyword>
<feature type="region of interest" description="Disordered" evidence="1">
    <location>
        <begin position="335"/>
        <end position="361"/>
    </location>
</feature>